<organism evidence="7 8">
    <name type="scientific">Candidatus Merdivivens pullistercoris</name>
    <dbReference type="NCBI Taxonomy" id="2840873"/>
    <lineage>
        <taxon>Bacteria</taxon>
        <taxon>Pseudomonadati</taxon>
        <taxon>Bacteroidota</taxon>
        <taxon>Bacteroidia</taxon>
        <taxon>Bacteroidales</taxon>
        <taxon>Muribaculaceae</taxon>
        <taxon>Muribaculaceae incertae sedis</taxon>
        <taxon>Candidatus Merdivivens</taxon>
    </lineage>
</organism>
<dbReference type="SUPFAM" id="SSF52374">
    <property type="entry name" value="Nucleotidylyl transferase"/>
    <property type="match status" value="1"/>
</dbReference>
<keyword evidence="1 5" id="KW-0436">Ligase</keyword>
<dbReference type="GO" id="GO:0004818">
    <property type="term" value="F:glutamate-tRNA ligase activity"/>
    <property type="evidence" value="ECO:0007669"/>
    <property type="project" value="TreeGrafter"/>
</dbReference>
<evidence type="ECO:0000256" key="4">
    <source>
        <dbReference type="ARBA" id="ARBA00023146"/>
    </source>
</evidence>
<proteinExistence type="inferred from homology"/>
<evidence type="ECO:0000313" key="8">
    <source>
        <dbReference type="Proteomes" id="UP000823597"/>
    </source>
</evidence>
<evidence type="ECO:0000256" key="5">
    <source>
        <dbReference type="RuleBase" id="RU363037"/>
    </source>
</evidence>
<dbReference type="GO" id="GO:0006424">
    <property type="term" value="P:glutamyl-tRNA aminoacylation"/>
    <property type="evidence" value="ECO:0007669"/>
    <property type="project" value="TreeGrafter"/>
</dbReference>
<dbReference type="PANTHER" id="PTHR43311:SF2">
    <property type="entry name" value="GLUTAMATE--TRNA LIGASE, MITOCHONDRIAL-RELATED"/>
    <property type="match status" value="1"/>
</dbReference>
<dbReference type="InterPro" id="IPR001412">
    <property type="entry name" value="aa-tRNA-synth_I_CS"/>
</dbReference>
<reference evidence="7" key="2">
    <citation type="journal article" date="2021" name="PeerJ">
        <title>Extensive microbial diversity within the chicken gut microbiome revealed by metagenomics and culture.</title>
        <authorList>
            <person name="Gilroy R."/>
            <person name="Ravi A."/>
            <person name="Getino M."/>
            <person name="Pursley I."/>
            <person name="Horton D.L."/>
            <person name="Alikhan N.F."/>
            <person name="Baker D."/>
            <person name="Gharbi K."/>
            <person name="Hall N."/>
            <person name="Watson M."/>
            <person name="Adriaenssens E.M."/>
            <person name="Foster-Nyarko E."/>
            <person name="Jarju S."/>
            <person name="Secka A."/>
            <person name="Antonio M."/>
            <person name="Oren A."/>
            <person name="Chaudhuri R.R."/>
            <person name="La Ragione R."/>
            <person name="Hildebrand F."/>
            <person name="Pallen M.J."/>
        </authorList>
    </citation>
    <scope>NUCLEOTIDE SEQUENCE</scope>
    <source>
        <strain evidence="7">10037</strain>
    </source>
</reference>
<dbReference type="InterPro" id="IPR020058">
    <property type="entry name" value="Glu/Gln-tRNA-synth_Ib_cat-dom"/>
</dbReference>
<accession>A0A9D9I3F7</accession>
<evidence type="ECO:0000256" key="3">
    <source>
        <dbReference type="ARBA" id="ARBA00022840"/>
    </source>
</evidence>
<dbReference type="Proteomes" id="UP000823597">
    <property type="component" value="Unassembled WGS sequence"/>
</dbReference>
<dbReference type="Gene3D" id="3.40.50.620">
    <property type="entry name" value="HUPs"/>
    <property type="match status" value="1"/>
</dbReference>
<evidence type="ECO:0000256" key="1">
    <source>
        <dbReference type="ARBA" id="ARBA00022598"/>
    </source>
</evidence>
<comment type="caution">
    <text evidence="7">The sequence shown here is derived from an EMBL/GenBank/DDBJ whole genome shotgun (WGS) entry which is preliminary data.</text>
</comment>
<gene>
    <name evidence="7" type="ORF">IAB93_01005</name>
</gene>
<comment type="similarity">
    <text evidence="5">Belongs to the class-I aminoacyl-tRNA synthetase family.</text>
</comment>
<dbReference type="InterPro" id="IPR049940">
    <property type="entry name" value="GluQ/Sye"/>
</dbReference>
<dbReference type="PANTHER" id="PTHR43311">
    <property type="entry name" value="GLUTAMATE--TRNA LIGASE"/>
    <property type="match status" value="1"/>
</dbReference>
<dbReference type="EMBL" id="JADIME010000011">
    <property type="protein sequence ID" value="MBO8464559.1"/>
    <property type="molecule type" value="Genomic_DNA"/>
</dbReference>
<feature type="domain" description="Glutamyl/glutaminyl-tRNA synthetase class Ib catalytic" evidence="6">
    <location>
        <begin position="5"/>
        <end position="193"/>
    </location>
</feature>
<name>A0A9D9I3F7_9BACT</name>
<keyword evidence="5" id="KW-0648">Protein biosynthesis</keyword>
<evidence type="ECO:0000259" key="6">
    <source>
        <dbReference type="Pfam" id="PF00749"/>
    </source>
</evidence>
<keyword evidence="3 5" id="KW-0067">ATP-binding</keyword>
<keyword evidence="2 5" id="KW-0547">Nucleotide-binding</keyword>
<dbReference type="GO" id="GO:0005524">
    <property type="term" value="F:ATP binding"/>
    <property type="evidence" value="ECO:0007669"/>
    <property type="project" value="UniProtKB-KW"/>
</dbReference>
<dbReference type="AlphaFoldDB" id="A0A9D9I3F7"/>
<feature type="non-terminal residue" evidence="7">
    <location>
        <position position="194"/>
    </location>
</feature>
<keyword evidence="4 5" id="KW-0030">Aminoacyl-tRNA synthetase</keyword>
<protein>
    <submittedName>
        <fullName evidence="7">Glutamate--tRNA ligase</fullName>
    </submittedName>
</protein>
<dbReference type="PRINTS" id="PR00987">
    <property type="entry name" value="TRNASYNTHGLU"/>
</dbReference>
<reference evidence="7" key="1">
    <citation type="submission" date="2020-10" db="EMBL/GenBank/DDBJ databases">
        <authorList>
            <person name="Gilroy R."/>
        </authorList>
    </citation>
    <scope>NUCLEOTIDE SEQUENCE</scope>
    <source>
        <strain evidence="7">10037</strain>
    </source>
</reference>
<dbReference type="PROSITE" id="PS00178">
    <property type="entry name" value="AA_TRNA_LIGASE_I"/>
    <property type="match status" value="1"/>
</dbReference>
<sequence length="194" mass="22413">MEKKTRVRFAPSPTGPLHMGGVRTALYNYLYAKQRGGDFIIRIEDTDSQRFVKGAEEYIIESLRWCGIIPDEGVDENGKIVETASERHPHAPYRQSQRKDIYRKYAEQLVESGHAYYAFDTAEELAALRTAAEAKKETFIYNHATRGSLKNSLTLPETEWRRRLAEETGWTIRFKMPEDRTVSMDDLIRGHVEV</sequence>
<evidence type="ECO:0000313" key="7">
    <source>
        <dbReference type="EMBL" id="MBO8464559.1"/>
    </source>
</evidence>
<dbReference type="Pfam" id="PF00749">
    <property type="entry name" value="tRNA-synt_1c"/>
    <property type="match status" value="1"/>
</dbReference>
<dbReference type="InterPro" id="IPR014729">
    <property type="entry name" value="Rossmann-like_a/b/a_fold"/>
</dbReference>
<dbReference type="InterPro" id="IPR000924">
    <property type="entry name" value="Glu/Gln-tRNA-synth"/>
</dbReference>
<dbReference type="GO" id="GO:0005829">
    <property type="term" value="C:cytosol"/>
    <property type="evidence" value="ECO:0007669"/>
    <property type="project" value="TreeGrafter"/>
</dbReference>
<evidence type="ECO:0000256" key="2">
    <source>
        <dbReference type="ARBA" id="ARBA00022741"/>
    </source>
</evidence>